<dbReference type="AlphaFoldDB" id="A0AAD9QWY5"/>
<evidence type="ECO:0000313" key="3">
    <source>
        <dbReference type="Proteomes" id="UP001249851"/>
    </source>
</evidence>
<dbReference type="Proteomes" id="UP001249851">
    <property type="component" value="Unassembled WGS sequence"/>
</dbReference>
<gene>
    <name evidence="2" type="ORF">P5673_006901</name>
</gene>
<comment type="caution">
    <text evidence="2">The sequence shown here is derived from an EMBL/GenBank/DDBJ whole genome shotgun (WGS) entry which is preliminary data.</text>
</comment>
<organism evidence="2 3">
    <name type="scientific">Acropora cervicornis</name>
    <name type="common">Staghorn coral</name>
    <dbReference type="NCBI Taxonomy" id="6130"/>
    <lineage>
        <taxon>Eukaryota</taxon>
        <taxon>Metazoa</taxon>
        <taxon>Cnidaria</taxon>
        <taxon>Anthozoa</taxon>
        <taxon>Hexacorallia</taxon>
        <taxon>Scleractinia</taxon>
        <taxon>Astrocoeniina</taxon>
        <taxon>Acroporidae</taxon>
        <taxon>Acropora</taxon>
    </lineage>
</organism>
<dbReference type="EMBL" id="JARQWQ010000011">
    <property type="protein sequence ID" value="KAK2568853.1"/>
    <property type="molecule type" value="Genomic_DNA"/>
</dbReference>
<sequence>MTHECQCSEEAQSTVQQSQLNEEFAIEYEDFKVTGLRKLVTEAVMSDGRANPNWGEPASRPCWWPKNIPFEDVNYYKTKPRREQLLAILNAFKEWKDPGGEAADSDCN</sequence>
<protein>
    <recommendedName>
        <fullName evidence="1">Nuclear respiratory factor 1 NLS/DNA-binding dimerisation domain-containing protein</fullName>
    </recommendedName>
</protein>
<feature type="domain" description="Nuclear respiratory factor 1 NLS/DNA-binding dimerisation" evidence="1">
    <location>
        <begin position="34"/>
        <end position="78"/>
    </location>
</feature>
<name>A0AAD9QWY5_ACRCE</name>
<keyword evidence="3" id="KW-1185">Reference proteome</keyword>
<evidence type="ECO:0000259" key="1">
    <source>
        <dbReference type="Pfam" id="PF10491"/>
    </source>
</evidence>
<evidence type="ECO:0000313" key="2">
    <source>
        <dbReference type="EMBL" id="KAK2568853.1"/>
    </source>
</evidence>
<proteinExistence type="predicted"/>
<dbReference type="Pfam" id="PF10491">
    <property type="entry name" value="Nrf1_DNA-bind"/>
    <property type="match status" value="1"/>
</dbReference>
<reference evidence="2" key="1">
    <citation type="journal article" date="2023" name="G3 (Bethesda)">
        <title>Whole genome assembly and annotation of the endangered Caribbean coral Acropora cervicornis.</title>
        <authorList>
            <person name="Selwyn J.D."/>
            <person name="Vollmer S.V."/>
        </authorList>
    </citation>
    <scope>NUCLEOTIDE SEQUENCE</scope>
    <source>
        <strain evidence="2">K2</strain>
    </source>
</reference>
<reference evidence="2" key="2">
    <citation type="journal article" date="2023" name="Science">
        <title>Genomic signatures of disease resistance in endangered staghorn corals.</title>
        <authorList>
            <person name="Vollmer S.V."/>
            <person name="Selwyn J.D."/>
            <person name="Despard B.A."/>
            <person name="Roesel C.L."/>
        </authorList>
    </citation>
    <scope>NUCLEOTIDE SEQUENCE</scope>
    <source>
        <strain evidence="2">K2</strain>
    </source>
</reference>
<accession>A0AAD9QWY5</accession>
<dbReference type="InterPro" id="IPR019525">
    <property type="entry name" value="Nrf1_NLS/DNA-bd_dimer"/>
</dbReference>